<evidence type="ECO:0000313" key="2">
    <source>
        <dbReference type="Proteomes" id="UP000266861"/>
    </source>
</evidence>
<organism evidence="1 2">
    <name type="scientific">Diversispora epigaea</name>
    <dbReference type="NCBI Taxonomy" id="1348612"/>
    <lineage>
        <taxon>Eukaryota</taxon>
        <taxon>Fungi</taxon>
        <taxon>Fungi incertae sedis</taxon>
        <taxon>Mucoromycota</taxon>
        <taxon>Glomeromycotina</taxon>
        <taxon>Glomeromycetes</taxon>
        <taxon>Diversisporales</taxon>
        <taxon>Diversisporaceae</taxon>
        <taxon>Diversispora</taxon>
    </lineage>
</organism>
<dbReference type="AlphaFoldDB" id="A0A397GIA7"/>
<proteinExistence type="predicted"/>
<protein>
    <submittedName>
        <fullName evidence="1">Uncharacterized protein</fullName>
    </submittedName>
</protein>
<dbReference type="EMBL" id="PQFF01000428">
    <property type="protein sequence ID" value="RHZ50692.1"/>
    <property type="molecule type" value="Genomic_DNA"/>
</dbReference>
<accession>A0A397GIA7</accession>
<reference evidence="1 2" key="1">
    <citation type="submission" date="2018-08" db="EMBL/GenBank/DDBJ databases">
        <title>Genome and evolution of the arbuscular mycorrhizal fungus Diversispora epigaea (formerly Glomus versiforme) and its bacterial endosymbionts.</title>
        <authorList>
            <person name="Sun X."/>
            <person name="Fei Z."/>
            <person name="Harrison M."/>
        </authorList>
    </citation>
    <scope>NUCLEOTIDE SEQUENCE [LARGE SCALE GENOMIC DNA]</scope>
    <source>
        <strain evidence="1 2">IT104</strain>
    </source>
</reference>
<sequence length="130" mass="15101">MIKHFQNASGIHTDLKDEYSLEILKKNELESRLESTTADVTEVKHEYFYKGVVQNSIQIESNRPQVEMEKEKAFGKIIGIVRCNTMKYQEFSEPILVAYKNENVESIVEKFLGHIVIGRSTQNWDPRPLI</sequence>
<gene>
    <name evidence="1" type="ORF">Glove_493g41</name>
</gene>
<comment type="caution">
    <text evidence="1">The sequence shown here is derived from an EMBL/GenBank/DDBJ whole genome shotgun (WGS) entry which is preliminary data.</text>
</comment>
<keyword evidence="2" id="KW-1185">Reference proteome</keyword>
<evidence type="ECO:0000313" key="1">
    <source>
        <dbReference type="EMBL" id="RHZ50692.1"/>
    </source>
</evidence>
<dbReference type="OrthoDB" id="10658625at2759"/>
<dbReference type="Proteomes" id="UP000266861">
    <property type="component" value="Unassembled WGS sequence"/>
</dbReference>
<name>A0A397GIA7_9GLOM</name>